<feature type="compositionally biased region" description="Basic and acidic residues" evidence="1">
    <location>
        <begin position="15"/>
        <end position="36"/>
    </location>
</feature>
<dbReference type="Proteomes" id="UP001595647">
    <property type="component" value="Unassembled WGS sequence"/>
</dbReference>
<organism evidence="2 3">
    <name type="scientific">Ciceribacter thiooxidans</name>
    <dbReference type="NCBI Taxonomy" id="1969821"/>
    <lineage>
        <taxon>Bacteria</taxon>
        <taxon>Pseudomonadati</taxon>
        <taxon>Pseudomonadota</taxon>
        <taxon>Alphaproteobacteria</taxon>
        <taxon>Hyphomicrobiales</taxon>
        <taxon>Rhizobiaceae</taxon>
        <taxon>Ciceribacter</taxon>
    </lineage>
</organism>
<comment type="caution">
    <text evidence="2">The sequence shown here is derived from an EMBL/GenBank/DDBJ whole genome shotgun (WGS) entry which is preliminary data.</text>
</comment>
<evidence type="ECO:0000256" key="1">
    <source>
        <dbReference type="SAM" id="MobiDB-lite"/>
    </source>
</evidence>
<feature type="compositionally biased region" description="Basic residues" evidence="1">
    <location>
        <begin position="170"/>
        <end position="183"/>
    </location>
</feature>
<dbReference type="EMBL" id="JBHRTG010000019">
    <property type="protein sequence ID" value="MFC3164970.1"/>
    <property type="molecule type" value="Genomic_DNA"/>
</dbReference>
<evidence type="ECO:0000313" key="2">
    <source>
        <dbReference type="EMBL" id="MFC3164970.1"/>
    </source>
</evidence>
<feature type="region of interest" description="Disordered" evidence="1">
    <location>
        <begin position="1"/>
        <end position="183"/>
    </location>
</feature>
<gene>
    <name evidence="2" type="ORF">ACFOHV_16945</name>
</gene>
<dbReference type="RefSeq" id="WP_378143628.1">
    <property type="nucleotide sequence ID" value="NZ_JBHRTG010000019.1"/>
</dbReference>
<reference evidence="3" key="1">
    <citation type="journal article" date="2019" name="Int. J. Syst. Evol. Microbiol.">
        <title>The Global Catalogue of Microorganisms (GCM) 10K type strain sequencing project: providing services to taxonomists for standard genome sequencing and annotation.</title>
        <authorList>
            <consortium name="The Broad Institute Genomics Platform"/>
            <consortium name="The Broad Institute Genome Sequencing Center for Infectious Disease"/>
            <person name="Wu L."/>
            <person name="Ma J."/>
        </authorList>
    </citation>
    <scope>NUCLEOTIDE SEQUENCE [LARGE SCALE GENOMIC DNA]</scope>
    <source>
        <strain evidence="3">KCTC 52231</strain>
    </source>
</reference>
<keyword evidence="3" id="KW-1185">Reference proteome</keyword>
<sequence length="183" mass="19134">MARDGASHLPLEGGGRAERAGGGDDASDHPTPDLRSDPPPQGEGEPRVSLSSRSKSGRPEGKGSYFAKPHLDEMGADGAVPAGRSLFRKNTLDEMTVGRTEKPVTGKVPEKPAVPPSPQRGEGARRADEGDSLPSEANLVRGSNASDDPRPIIRARPGAGSYEDPADQKKKGRTKGKTGKPGR</sequence>
<protein>
    <recommendedName>
        <fullName evidence="4">Excinuclease ABC subunit B</fullName>
    </recommendedName>
</protein>
<evidence type="ECO:0000313" key="3">
    <source>
        <dbReference type="Proteomes" id="UP001595647"/>
    </source>
</evidence>
<accession>A0ABV7I7M3</accession>
<name>A0ABV7I7M3_9HYPH</name>
<feature type="compositionally biased region" description="Basic and acidic residues" evidence="1">
    <location>
        <begin position="99"/>
        <end position="110"/>
    </location>
</feature>
<proteinExistence type="predicted"/>
<evidence type="ECO:0008006" key="4">
    <source>
        <dbReference type="Google" id="ProtNLM"/>
    </source>
</evidence>